<dbReference type="AlphaFoldDB" id="A0A7J9J6Q6"/>
<gene>
    <name evidence="2" type="ORF">Goarm_014589</name>
</gene>
<feature type="transmembrane region" description="Helical" evidence="1">
    <location>
        <begin position="21"/>
        <end position="38"/>
    </location>
</feature>
<keyword evidence="1" id="KW-1133">Transmembrane helix</keyword>
<sequence length="86" mass="9982">VKKYIILNLTRKQDIISFETLFSSLIVKLLLINAQTTIENYALYNRHLLNFHGGAMVRMVISTNMTLFLLKEGILQRQNAVVNRFL</sequence>
<comment type="caution">
    <text evidence="2">The sequence shown here is derived from an EMBL/GenBank/DDBJ whole genome shotgun (WGS) entry which is preliminary data.</text>
</comment>
<feature type="non-terminal residue" evidence="2">
    <location>
        <position position="1"/>
    </location>
</feature>
<keyword evidence="3" id="KW-1185">Reference proteome</keyword>
<feature type="transmembrane region" description="Helical" evidence="1">
    <location>
        <begin position="50"/>
        <end position="70"/>
    </location>
</feature>
<accession>A0A7J9J6Q6</accession>
<organism evidence="2 3">
    <name type="scientific">Gossypium armourianum</name>
    <dbReference type="NCBI Taxonomy" id="34283"/>
    <lineage>
        <taxon>Eukaryota</taxon>
        <taxon>Viridiplantae</taxon>
        <taxon>Streptophyta</taxon>
        <taxon>Embryophyta</taxon>
        <taxon>Tracheophyta</taxon>
        <taxon>Spermatophyta</taxon>
        <taxon>Magnoliopsida</taxon>
        <taxon>eudicotyledons</taxon>
        <taxon>Gunneridae</taxon>
        <taxon>Pentapetalae</taxon>
        <taxon>rosids</taxon>
        <taxon>malvids</taxon>
        <taxon>Malvales</taxon>
        <taxon>Malvaceae</taxon>
        <taxon>Malvoideae</taxon>
        <taxon>Gossypium</taxon>
    </lineage>
</organism>
<dbReference type="Proteomes" id="UP000593575">
    <property type="component" value="Unassembled WGS sequence"/>
</dbReference>
<proteinExistence type="predicted"/>
<dbReference type="EMBL" id="JABFAE010000006">
    <property type="protein sequence ID" value="MBA0830036.1"/>
    <property type="molecule type" value="Genomic_DNA"/>
</dbReference>
<evidence type="ECO:0000313" key="3">
    <source>
        <dbReference type="Proteomes" id="UP000593575"/>
    </source>
</evidence>
<evidence type="ECO:0000313" key="2">
    <source>
        <dbReference type="EMBL" id="MBA0830036.1"/>
    </source>
</evidence>
<evidence type="ECO:0000256" key="1">
    <source>
        <dbReference type="SAM" id="Phobius"/>
    </source>
</evidence>
<reference evidence="2 3" key="1">
    <citation type="journal article" date="2019" name="Genome Biol. Evol.">
        <title>Insights into the evolution of the New World diploid cottons (Gossypium, subgenus Houzingenia) based on genome sequencing.</title>
        <authorList>
            <person name="Grover C.E."/>
            <person name="Arick M.A. 2nd"/>
            <person name="Thrash A."/>
            <person name="Conover J.L."/>
            <person name="Sanders W.S."/>
            <person name="Peterson D.G."/>
            <person name="Frelichowski J.E."/>
            <person name="Scheffler J.A."/>
            <person name="Scheffler B.E."/>
            <person name="Wendel J.F."/>
        </authorList>
    </citation>
    <scope>NUCLEOTIDE SEQUENCE [LARGE SCALE GENOMIC DNA]</scope>
    <source>
        <strain evidence="2">6</strain>
        <tissue evidence="2">Leaf</tissue>
    </source>
</reference>
<name>A0A7J9J6Q6_9ROSI</name>
<keyword evidence="1" id="KW-0812">Transmembrane</keyword>
<keyword evidence="1" id="KW-0472">Membrane</keyword>
<protein>
    <submittedName>
        <fullName evidence="2">Uncharacterized protein</fullName>
    </submittedName>
</protein>